<evidence type="ECO:0000313" key="2">
    <source>
        <dbReference type="Proteomes" id="UP000694393"/>
    </source>
</evidence>
<name>A0A8C8RFX6_9SAUR</name>
<sequence>MHWPSTRPVWLPCASCVWKCSRAAGGGVAAAASPPPQAGAAGATSLSTSLEVSRDLFFFLPRRRSGMVRTPASCPTPRRLPGLCPCQPAPTHPSSVPAAR</sequence>
<keyword evidence="2" id="KW-1185">Reference proteome</keyword>
<dbReference type="Proteomes" id="UP000694393">
    <property type="component" value="Unplaced"/>
</dbReference>
<proteinExistence type="predicted"/>
<organism evidence="1 2">
    <name type="scientific">Pelusios castaneus</name>
    <name type="common">West African mud turtle</name>
    <dbReference type="NCBI Taxonomy" id="367368"/>
    <lineage>
        <taxon>Eukaryota</taxon>
        <taxon>Metazoa</taxon>
        <taxon>Chordata</taxon>
        <taxon>Craniata</taxon>
        <taxon>Vertebrata</taxon>
        <taxon>Euteleostomi</taxon>
        <taxon>Archelosauria</taxon>
        <taxon>Testudinata</taxon>
        <taxon>Testudines</taxon>
        <taxon>Pleurodira</taxon>
        <taxon>Pelomedusidae</taxon>
        <taxon>Pelusios</taxon>
    </lineage>
</organism>
<reference evidence="1" key="1">
    <citation type="submission" date="2025-08" db="UniProtKB">
        <authorList>
            <consortium name="Ensembl"/>
        </authorList>
    </citation>
    <scope>IDENTIFICATION</scope>
</reference>
<dbReference type="Ensembl" id="ENSPCET00000004729.1">
    <property type="protein sequence ID" value="ENSPCEP00000004573.1"/>
    <property type="gene ID" value="ENSPCEG00000003696.1"/>
</dbReference>
<protein>
    <submittedName>
        <fullName evidence="1">Uncharacterized protein</fullName>
    </submittedName>
</protein>
<dbReference type="AlphaFoldDB" id="A0A8C8RFX6"/>
<accession>A0A8C8RFX6</accession>
<reference evidence="1" key="2">
    <citation type="submission" date="2025-09" db="UniProtKB">
        <authorList>
            <consortium name="Ensembl"/>
        </authorList>
    </citation>
    <scope>IDENTIFICATION</scope>
</reference>
<evidence type="ECO:0000313" key="1">
    <source>
        <dbReference type="Ensembl" id="ENSPCEP00000004573.1"/>
    </source>
</evidence>